<dbReference type="InterPro" id="IPR048015">
    <property type="entry name" value="NTP-PPase_MazG-like_N"/>
</dbReference>
<dbReference type="InterPro" id="IPR011551">
    <property type="entry name" value="NTP_PyrPHydrolase_MazG"/>
</dbReference>
<evidence type="ECO:0000313" key="3">
    <source>
        <dbReference type="Proteomes" id="UP001060164"/>
    </source>
</evidence>
<gene>
    <name evidence="2" type="ORF">NQ502_11920</name>
</gene>
<evidence type="ECO:0000313" key="2">
    <source>
        <dbReference type="EMBL" id="UWP58098.1"/>
    </source>
</evidence>
<dbReference type="EMBL" id="CP102290">
    <property type="protein sequence ID" value="UWP58098.1"/>
    <property type="molecule type" value="Genomic_DNA"/>
</dbReference>
<feature type="domain" description="NTP pyrophosphohydrolase MazG-like" evidence="1">
    <location>
        <begin position="29"/>
        <end position="106"/>
    </location>
</feature>
<dbReference type="Gene3D" id="1.10.287.1080">
    <property type="entry name" value="MazG-like"/>
    <property type="match status" value="2"/>
</dbReference>
<dbReference type="PANTHER" id="PTHR30522:SF0">
    <property type="entry name" value="NUCLEOSIDE TRIPHOSPHATE PYROPHOSPHOHYDROLASE"/>
    <property type="match status" value="1"/>
</dbReference>
<name>A0ABY5VF59_9FIRM</name>
<sequence>MEKIYSFEELTEIIARLRSPEGCPWDREQTHESLRTCMVEEAYEVVDGIRILSETGSWDNLCEELGDVLLQVLMHSLIAEEEGLFGLNDVIQGISEKMIRRHPHVFGDQTAGDSEQVLVNWEEIKKQEKKDQAEGSQLRAVPHSLPALIRTSKVLKKIENLGGDCPSESDSIRSARRCLDVLESGGGEDDAEVIGRLLGEICNVSRKRKVHAEQALADYLEGTIKKAEFLDKPM</sequence>
<dbReference type="NCBIfam" id="TIGR00444">
    <property type="entry name" value="mazG"/>
    <property type="match status" value="1"/>
</dbReference>
<dbReference type="InterPro" id="IPR004518">
    <property type="entry name" value="MazG-like_dom"/>
</dbReference>
<dbReference type="Pfam" id="PF03819">
    <property type="entry name" value="MazG"/>
    <property type="match status" value="1"/>
</dbReference>
<dbReference type="PANTHER" id="PTHR30522">
    <property type="entry name" value="NUCLEOSIDE TRIPHOSPHATE PYROPHOSPHOHYDROLASE"/>
    <property type="match status" value="1"/>
</dbReference>
<dbReference type="CDD" id="cd11528">
    <property type="entry name" value="NTP-PPase_MazG_Nterm"/>
    <property type="match status" value="1"/>
</dbReference>
<proteinExistence type="predicted"/>
<dbReference type="RefSeq" id="WP_049898116.1">
    <property type="nucleotide sequence ID" value="NZ_CABLBR010000012.1"/>
</dbReference>
<evidence type="ECO:0000259" key="1">
    <source>
        <dbReference type="Pfam" id="PF03819"/>
    </source>
</evidence>
<protein>
    <submittedName>
        <fullName evidence="2">MazG family protein</fullName>
    </submittedName>
</protein>
<dbReference type="Proteomes" id="UP001060164">
    <property type="component" value="Chromosome"/>
</dbReference>
<organism evidence="2 3">
    <name type="scientific">Ruminococcus gauvreauii</name>
    <dbReference type="NCBI Taxonomy" id="438033"/>
    <lineage>
        <taxon>Bacteria</taxon>
        <taxon>Bacillati</taxon>
        <taxon>Bacillota</taxon>
        <taxon>Clostridia</taxon>
        <taxon>Eubacteriales</taxon>
        <taxon>Oscillospiraceae</taxon>
        <taxon>Ruminococcus</taxon>
    </lineage>
</organism>
<reference evidence="2" key="1">
    <citation type="journal article" date="2022" name="Cell">
        <title>Design, construction, and in vivo augmentation of a complex gut microbiome.</title>
        <authorList>
            <person name="Cheng A.G."/>
            <person name="Ho P.Y."/>
            <person name="Aranda-Diaz A."/>
            <person name="Jain S."/>
            <person name="Yu F.B."/>
            <person name="Meng X."/>
            <person name="Wang M."/>
            <person name="Iakiviak M."/>
            <person name="Nagashima K."/>
            <person name="Zhao A."/>
            <person name="Murugkar P."/>
            <person name="Patil A."/>
            <person name="Atabakhsh K."/>
            <person name="Weakley A."/>
            <person name="Yan J."/>
            <person name="Brumbaugh A.R."/>
            <person name="Higginbottom S."/>
            <person name="Dimas A."/>
            <person name="Shiver A.L."/>
            <person name="Deutschbauer A."/>
            <person name="Neff N."/>
            <person name="Sonnenburg J.L."/>
            <person name="Huang K.C."/>
            <person name="Fischbach M.A."/>
        </authorList>
    </citation>
    <scope>NUCLEOTIDE SEQUENCE</scope>
    <source>
        <strain evidence="2">DSM 19829</strain>
    </source>
</reference>
<keyword evidence="3" id="KW-1185">Reference proteome</keyword>
<accession>A0ABY5VF59</accession>
<dbReference type="SUPFAM" id="SSF101386">
    <property type="entry name" value="all-alpha NTP pyrophosphatases"/>
    <property type="match status" value="1"/>
</dbReference>